<dbReference type="GO" id="GO:0004818">
    <property type="term" value="F:glutamate-tRNA ligase activity"/>
    <property type="evidence" value="ECO:0007669"/>
    <property type="project" value="UniProtKB-UniRule"/>
</dbReference>
<dbReference type="Pfam" id="PF03950">
    <property type="entry name" value="tRNA-synt_1c_C"/>
    <property type="match status" value="1"/>
</dbReference>
<dbReference type="GO" id="GO:0005524">
    <property type="term" value="F:ATP binding"/>
    <property type="evidence" value="ECO:0007669"/>
    <property type="project" value="UniProtKB-UniRule"/>
</dbReference>
<comment type="caution">
    <text evidence="15">The sequence shown here is derived from an EMBL/GenBank/DDBJ whole genome shotgun (WGS) entry which is preliminary data.</text>
</comment>
<dbReference type="InterPro" id="IPR014729">
    <property type="entry name" value="Rossmann-like_a/b/a_fold"/>
</dbReference>
<feature type="region of interest" description="Disordered" evidence="11">
    <location>
        <begin position="61"/>
        <end position="102"/>
    </location>
</feature>
<dbReference type="FunCoup" id="A0A1Q6DRX7">
    <property type="interactions" value="267"/>
</dbReference>
<comment type="catalytic activity">
    <reaction evidence="9 10">
        <text>tRNA(Glu) + L-glutamate + ATP = L-glutamyl-tRNA(Glu) + AMP + diphosphate</text>
        <dbReference type="Rhea" id="RHEA:23540"/>
        <dbReference type="Rhea" id="RHEA-COMP:9663"/>
        <dbReference type="Rhea" id="RHEA-COMP:9680"/>
        <dbReference type="ChEBI" id="CHEBI:29985"/>
        <dbReference type="ChEBI" id="CHEBI:30616"/>
        <dbReference type="ChEBI" id="CHEBI:33019"/>
        <dbReference type="ChEBI" id="CHEBI:78442"/>
        <dbReference type="ChEBI" id="CHEBI:78520"/>
        <dbReference type="ChEBI" id="CHEBI:456215"/>
        <dbReference type="EC" id="6.1.1.17"/>
    </reaction>
</comment>
<protein>
    <recommendedName>
        <fullName evidence="10">Glutamate--tRNA ligase</fullName>
        <ecNumber evidence="10">6.1.1.17</ecNumber>
    </recommendedName>
    <alternativeName>
        <fullName evidence="10">Glutamyl-tRNA synthetase</fullName>
        <shortName evidence="10">GluRS</shortName>
    </alternativeName>
</protein>
<dbReference type="EC" id="6.1.1.17" evidence="10"/>
<evidence type="ECO:0000256" key="1">
    <source>
        <dbReference type="ARBA" id="ARBA00004496"/>
    </source>
</evidence>
<dbReference type="Gene3D" id="2.40.240.10">
    <property type="entry name" value="Ribosomal Protein L25, Chain P"/>
    <property type="match status" value="1"/>
</dbReference>
<dbReference type="AlphaFoldDB" id="A0A1Q6DRX7"/>
<sequence length="562" mass="65804">MNKETNKEIKDEIKKFTLHNAVKYDGEAEIGAVMSKVMGENPEYRKKANEVKELVKKTIEEINSQSKEKQREKLKELSPGLLEEDKKEEKNLPDLPGDTSDVRMRFAPNPSGPLHIGHARAVILNDEYVKRYDGDFILRIEDTDPNRVYPPAYDMIREDLEYLNVEVDEEIIQGEKINEYYRIAEKLIKREAAYVCKCREKEFRDLRVKGKPCPCRERNAEENLKEWNKMLNGMYQEGKAALRIKTELDHPDPAIREWPAFRIVDSPHPRYGKKYNVYPLMNFSVAVDDHLLDVSHVIRGKDHIPSEKRQKYIFDYLDWEKPEYIHHGHLNIEEVELSTRKIKKGIDSGEFSGWDDLRLGTIRALKRRGIRPEAIRESVKELGLSEVDAEFSWKNLYSQNRKVIDENANRYFFVPDPIEIKVKNAKSKNSTPPLHPDKEETRKIDVEENPKLYIPKKDAQKIELNELIRLKDLYNIKLKNKDPYIAEYVNNDLSVIQDGVKIVQWVTDENIETKVLRKDKEIRGITEPLTGKLDIGEIIQFERFGFCRVDSKNPLTVCYAHR</sequence>
<evidence type="ECO:0000256" key="9">
    <source>
        <dbReference type="ARBA" id="ARBA00048351"/>
    </source>
</evidence>
<dbReference type="Proteomes" id="UP000185744">
    <property type="component" value="Unassembled WGS sequence"/>
</dbReference>
<dbReference type="PANTHER" id="PTHR43097">
    <property type="entry name" value="GLUTAMINE-TRNA LIGASE"/>
    <property type="match status" value="1"/>
</dbReference>
<evidence type="ECO:0000256" key="8">
    <source>
        <dbReference type="ARBA" id="ARBA00023146"/>
    </source>
</evidence>
<proteinExistence type="inferred from homology"/>
<dbReference type="NCBIfam" id="NF003169">
    <property type="entry name" value="PRK04156.1"/>
    <property type="match status" value="1"/>
</dbReference>
<dbReference type="InterPro" id="IPR020056">
    <property type="entry name" value="Rbsml_bL25/Gln-tRNA_synth_N"/>
</dbReference>
<evidence type="ECO:0000313" key="15">
    <source>
        <dbReference type="EMBL" id="OKY77126.1"/>
    </source>
</evidence>
<evidence type="ECO:0000256" key="2">
    <source>
        <dbReference type="ARBA" id="ARBA00008927"/>
    </source>
</evidence>
<dbReference type="SUPFAM" id="SSF50715">
    <property type="entry name" value="Ribosomal protein L25-like"/>
    <property type="match status" value="1"/>
</dbReference>
<dbReference type="GO" id="GO:0043604">
    <property type="term" value="P:amide biosynthetic process"/>
    <property type="evidence" value="ECO:0007669"/>
    <property type="project" value="TreeGrafter"/>
</dbReference>
<evidence type="ECO:0000256" key="7">
    <source>
        <dbReference type="ARBA" id="ARBA00022917"/>
    </source>
</evidence>
<evidence type="ECO:0000256" key="6">
    <source>
        <dbReference type="ARBA" id="ARBA00022840"/>
    </source>
</evidence>
<organism evidence="15 16">
    <name type="scientific">Methanohalarchaeum thermophilum</name>
    <dbReference type="NCBI Taxonomy" id="1903181"/>
    <lineage>
        <taxon>Archaea</taxon>
        <taxon>Methanobacteriati</taxon>
        <taxon>Methanobacteriota</taxon>
        <taxon>Methanonatronarchaeia</taxon>
        <taxon>Methanonatronarchaeales</taxon>
        <taxon>Methanonatronarchaeaceae</taxon>
        <taxon>Candidatus Methanohalarchaeum</taxon>
    </lineage>
</organism>
<evidence type="ECO:0000256" key="10">
    <source>
        <dbReference type="HAMAP-Rule" id="MF_02076"/>
    </source>
</evidence>
<comment type="subcellular location">
    <subcellularLocation>
        <location evidence="1 10">Cytoplasm</location>
    </subcellularLocation>
</comment>
<keyword evidence="8 10" id="KW-0030">Aminoacyl-tRNA synthetase</keyword>
<dbReference type="Gene3D" id="2.40.240.100">
    <property type="match status" value="1"/>
</dbReference>
<dbReference type="InterPro" id="IPR011035">
    <property type="entry name" value="Ribosomal_bL25/Gln-tRNA_synth"/>
</dbReference>
<feature type="domain" description="tRNA synthetases class I (E and Q) anti-codon binding" evidence="14">
    <location>
        <begin position="503"/>
        <end position="550"/>
    </location>
</feature>
<feature type="domain" description="Glutamyl/glutaminyl-tRNA synthetase class Ib catalytic" evidence="12">
    <location>
        <begin position="102"/>
        <end position="405"/>
    </location>
</feature>
<evidence type="ECO:0000256" key="5">
    <source>
        <dbReference type="ARBA" id="ARBA00022741"/>
    </source>
</evidence>
<dbReference type="InterPro" id="IPR050132">
    <property type="entry name" value="Gln/Glu-tRNA_Ligase"/>
</dbReference>
<dbReference type="InParanoid" id="A0A1Q6DRX7"/>
<comment type="function">
    <text evidence="10">Catalyzes the attachment of glutamate to tRNA(Glu) in a two-step reaction: glutamate is first activated by ATP to form Glu-AMP and then transferred to the acceptor end of tRNA(Glu).</text>
</comment>
<evidence type="ECO:0000259" key="12">
    <source>
        <dbReference type="Pfam" id="PF00749"/>
    </source>
</evidence>
<dbReference type="PROSITE" id="PS00178">
    <property type="entry name" value="AA_TRNA_LIGASE_I"/>
    <property type="match status" value="1"/>
</dbReference>
<dbReference type="Pfam" id="PF00749">
    <property type="entry name" value="tRNA-synt_1c"/>
    <property type="match status" value="1"/>
</dbReference>
<reference evidence="15" key="1">
    <citation type="submission" date="2016-12" db="EMBL/GenBank/DDBJ databases">
        <title>Discovery of methanogenic haloarchaea.</title>
        <authorList>
            <person name="Sorokin D.Y."/>
            <person name="Makarova K.S."/>
            <person name="Abbas B."/>
            <person name="Ferrer M."/>
            <person name="Golyshin P.N."/>
        </authorList>
    </citation>
    <scope>NUCLEOTIDE SEQUENCE [LARGE SCALE GENOMIC DNA]</scope>
    <source>
        <strain evidence="15">HMET1</strain>
    </source>
</reference>
<dbReference type="InterPro" id="IPR001412">
    <property type="entry name" value="aa-tRNA-synth_I_CS"/>
</dbReference>
<dbReference type="InterPro" id="IPR004526">
    <property type="entry name" value="Glu-tRNA-synth_arc/euk"/>
</dbReference>
<evidence type="ECO:0000259" key="13">
    <source>
        <dbReference type="Pfam" id="PF03950"/>
    </source>
</evidence>
<evidence type="ECO:0000256" key="4">
    <source>
        <dbReference type="ARBA" id="ARBA00022598"/>
    </source>
</evidence>
<evidence type="ECO:0000313" key="16">
    <source>
        <dbReference type="Proteomes" id="UP000185744"/>
    </source>
</evidence>
<feature type="compositionally biased region" description="Basic and acidic residues" evidence="11">
    <location>
        <begin position="83"/>
        <end position="92"/>
    </location>
</feature>
<dbReference type="InterPro" id="IPR020058">
    <property type="entry name" value="Glu/Gln-tRNA-synth_Ib_cat-dom"/>
</dbReference>
<dbReference type="HAMAP" id="MF_02076">
    <property type="entry name" value="Glu_tRNA_synth_type2"/>
    <property type="match status" value="1"/>
</dbReference>
<dbReference type="InterPro" id="IPR020059">
    <property type="entry name" value="Glu/Gln-tRNA-synth_Ib_codon-bd"/>
</dbReference>
<keyword evidence="16" id="KW-1185">Reference proteome</keyword>
<evidence type="ECO:0000256" key="3">
    <source>
        <dbReference type="ARBA" id="ARBA00022490"/>
    </source>
</evidence>
<feature type="domain" description="Glutamyl/glutaminyl-tRNA synthetase class Ib anti-codon binding" evidence="13">
    <location>
        <begin position="408"/>
        <end position="481"/>
    </location>
</feature>
<dbReference type="GO" id="GO:0005829">
    <property type="term" value="C:cytosol"/>
    <property type="evidence" value="ECO:0007669"/>
    <property type="project" value="TreeGrafter"/>
</dbReference>
<dbReference type="GO" id="GO:0006424">
    <property type="term" value="P:glutamyl-tRNA aminoacylation"/>
    <property type="evidence" value="ECO:0007669"/>
    <property type="project" value="UniProtKB-UniRule"/>
</dbReference>
<dbReference type="Gene3D" id="3.40.50.620">
    <property type="entry name" value="HUPs"/>
    <property type="match status" value="1"/>
</dbReference>
<dbReference type="STRING" id="1903181.BTN85_1772"/>
<accession>A0A1Q6DRX7</accession>
<feature type="compositionally biased region" description="Basic and acidic residues" evidence="11">
    <location>
        <begin position="61"/>
        <end position="76"/>
    </location>
</feature>
<gene>
    <name evidence="10" type="primary">gltX</name>
    <name evidence="15" type="ORF">BTN85_1772</name>
</gene>
<dbReference type="InterPro" id="IPR049437">
    <property type="entry name" value="tRNA-synt_1c_C2"/>
</dbReference>
<comment type="similarity">
    <text evidence="2 10">Belongs to the class-I aminoacyl-tRNA synthetase family. Glutamate--tRNA ligase type 2 subfamily.</text>
</comment>
<dbReference type="PRINTS" id="PR00987">
    <property type="entry name" value="TRNASYNTHGLU"/>
</dbReference>
<dbReference type="EMBL" id="MSDW01000002">
    <property type="protein sequence ID" value="OKY77126.1"/>
    <property type="molecule type" value="Genomic_DNA"/>
</dbReference>
<keyword evidence="7 10" id="KW-0648">Protein biosynthesis</keyword>
<keyword evidence="5 10" id="KW-0547">Nucleotide-binding</keyword>
<dbReference type="SUPFAM" id="SSF52374">
    <property type="entry name" value="Nucleotidylyl transferase"/>
    <property type="match status" value="1"/>
</dbReference>
<dbReference type="NCBIfam" id="TIGR00463">
    <property type="entry name" value="gltX_arch"/>
    <property type="match status" value="1"/>
</dbReference>
<dbReference type="GO" id="GO:0032991">
    <property type="term" value="C:protein-containing complex"/>
    <property type="evidence" value="ECO:0007669"/>
    <property type="project" value="UniProtKB-ARBA"/>
</dbReference>
<keyword evidence="4 10" id="KW-0436">Ligase</keyword>
<dbReference type="InterPro" id="IPR000924">
    <property type="entry name" value="Glu/Gln-tRNA-synth"/>
</dbReference>
<evidence type="ECO:0000256" key="11">
    <source>
        <dbReference type="SAM" id="MobiDB-lite"/>
    </source>
</evidence>
<keyword evidence="3 10" id="KW-0963">Cytoplasm</keyword>
<name>A0A1Q6DRX7_METT1</name>
<dbReference type="PANTHER" id="PTHR43097:SF5">
    <property type="entry name" value="GLUTAMATE--TRNA LIGASE"/>
    <property type="match status" value="1"/>
</dbReference>
<feature type="short sequence motif" description="'HIGH' region" evidence="10">
    <location>
        <begin position="108"/>
        <end position="118"/>
    </location>
</feature>
<keyword evidence="6 10" id="KW-0067">ATP-binding</keyword>
<evidence type="ECO:0000259" key="14">
    <source>
        <dbReference type="Pfam" id="PF20974"/>
    </source>
</evidence>
<dbReference type="Pfam" id="PF20974">
    <property type="entry name" value="tRNA-synt_1c_C2"/>
    <property type="match status" value="1"/>
</dbReference>